<evidence type="ECO:0000259" key="4">
    <source>
        <dbReference type="PROSITE" id="PS50994"/>
    </source>
</evidence>
<keyword evidence="2" id="KW-0378">Hydrolase</keyword>
<name>A0A2N9IMD5_FAGSY</name>
<dbReference type="GO" id="GO:0016787">
    <property type="term" value="F:hydrolase activity"/>
    <property type="evidence" value="ECO:0007669"/>
    <property type="project" value="UniProtKB-KW"/>
</dbReference>
<feature type="domain" description="Integrase catalytic" evidence="4">
    <location>
        <begin position="304"/>
        <end position="399"/>
    </location>
</feature>
<dbReference type="GO" id="GO:0003676">
    <property type="term" value="F:nucleic acid binding"/>
    <property type="evidence" value="ECO:0007669"/>
    <property type="project" value="InterPro"/>
</dbReference>
<dbReference type="Pfam" id="PF14223">
    <property type="entry name" value="Retrotran_gag_2"/>
    <property type="match status" value="1"/>
</dbReference>
<dbReference type="InterPro" id="IPR036397">
    <property type="entry name" value="RNaseH_sf"/>
</dbReference>
<dbReference type="InterPro" id="IPR012337">
    <property type="entry name" value="RNaseH-like_sf"/>
</dbReference>
<dbReference type="CDD" id="cd09272">
    <property type="entry name" value="RNase_HI_RT_Ty1"/>
    <property type="match status" value="1"/>
</dbReference>
<dbReference type="PANTHER" id="PTHR42648:SF27">
    <property type="entry name" value="RNA-DIRECTED DNA POLYMERASE"/>
    <property type="match status" value="1"/>
</dbReference>
<sequence length="833" mass="94254">MAAKNVVADLTRGDKLTGNNYDIWHRKIQYLLNEQELLETLSSKMTIPEDGNTAQHWHDFEAYQSWFKKDRSTCFTMLSSMHDDLIGEYETFQNAKDMWDQLKFDFGGTSTTRLRSLVLKFEVYRKDPKYTMTEHLRMMSGMICDLKAAGNVLTDKQQVQARQEVTKSAALIAHGGQRKDKGKASRQGGPSINAPKVNKGANQHNSSTWHARLGHIGKDRMARLAREGLLGPLAKVDLPICEPCLAGKACRKPFGKAVRATQPLELIHSDICGPMNLIAHCYEALDCFKRFVVEVENQHEKSLKALRTDRGREYLSDQFKDLCEEKGIHRLTISNTPQQNGVVERRNRTLLDMVRSMMAQANLPISFWGDALLITAYILNRVPSQSVSSTPYELWKGEKPNLEHLRPWGSVGFVHSTTHKYGKLGPRARNHIFIRYSDSSKGYVIDLDLYELEEDEGTLPSSSEGEGLVPRPVIAEDSGSDLQPSGNVDEPASFSEALHSPDRDEWMTAMQEEMSSMDKNNVWELVDLSPGRKTIGNKWVLKVKRKADGSIDRFASIRLILSIVAKQDLELFQMDVKTAFLNGELDEEIYMAQPAAGNDMDSIVTTKKWLSSTFEMKDMGEANFVLGVKITRDRSKKLLSLSQGTYIKKILEHFHMHNSKPIDTPMEKGCTLSLDQCPKNDEEKNQMSKVPYASAIGSLMYAMLCTRPDICFVVGMVSRYQSNPGPAHWRAVKRILWYLRGTSDHALCYHVRNSHALHSSTMESEYVACSAAVQEAVWLRRFLQRLGVIAHAEDAVLLYSDSTSALAYAKDPKYHGKAKHIELRYHYIRDMVS</sequence>
<dbReference type="InterPro" id="IPR025724">
    <property type="entry name" value="GAG-pre-integrase_dom"/>
</dbReference>
<gene>
    <name evidence="5" type="ORF">FSB_LOCUS53182</name>
</gene>
<protein>
    <recommendedName>
        <fullName evidence="4">Integrase catalytic domain-containing protein</fullName>
    </recommendedName>
</protein>
<feature type="region of interest" description="Disordered" evidence="3">
    <location>
        <begin position="456"/>
        <end position="501"/>
    </location>
</feature>
<feature type="region of interest" description="Disordered" evidence="3">
    <location>
        <begin position="170"/>
        <end position="208"/>
    </location>
</feature>
<reference evidence="5" key="1">
    <citation type="submission" date="2018-02" db="EMBL/GenBank/DDBJ databases">
        <authorList>
            <person name="Cohen D.B."/>
            <person name="Kent A.D."/>
        </authorList>
    </citation>
    <scope>NUCLEOTIDE SEQUENCE</scope>
</reference>
<evidence type="ECO:0000313" key="5">
    <source>
        <dbReference type="EMBL" id="SPD25300.1"/>
    </source>
</evidence>
<dbReference type="InterPro" id="IPR013103">
    <property type="entry name" value="RVT_2"/>
</dbReference>
<dbReference type="EMBL" id="OIVN01006112">
    <property type="protein sequence ID" value="SPD25300.1"/>
    <property type="molecule type" value="Genomic_DNA"/>
</dbReference>
<accession>A0A2N9IMD5</accession>
<dbReference type="InterPro" id="IPR039537">
    <property type="entry name" value="Retrotran_Ty1/copia-like"/>
</dbReference>
<proteinExistence type="predicted"/>
<evidence type="ECO:0000256" key="1">
    <source>
        <dbReference type="ARBA" id="ARBA00022723"/>
    </source>
</evidence>
<dbReference type="AlphaFoldDB" id="A0A2N9IMD5"/>
<dbReference type="InterPro" id="IPR001584">
    <property type="entry name" value="Integrase_cat-core"/>
</dbReference>
<keyword evidence="1" id="KW-0479">Metal-binding</keyword>
<dbReference type="Pfam" id="PF13976">
    <property type="entry name" value="gag_pre-integrs"/>
    <property type="match status" value="1"/>
</dbReference>
<evidence type="ECO:0000256" key="2">
    <source>
        <dbReference type="ARBA" id="ARBA00022801"/>
    </source>
</evidence>
<dbReference type="GO" id="GO:0046872">
    <property type="term" value="F:metal ion binding"/>
    <property type="evidence" value="ECO:0007669"/>
    <property type="project" value="UniProtKB-KW"/>
</dbReference>
<dbReference type="Gene3D" id="3.30.420.10">
    <property type="entry name" value="Ribonuclease H-like superfamily/Ribonuclease H"/>
    <property type="match status" value="1"/>
</dbReference>
<dbReference type="PROSITE" id="PS50994">
    <property type="entry name" value="INTEGRASE"/>
    <property type="match status" value="1"/>
</dbReference>
<dbReference type="PANTHER" id="PTHR42648">
    <property type="entry name" value="TRANSPOSASE, PUTATIVE-RELATED"/>
    <property type="match status" value="1"/>
</dbReference>
<dbReference type="SUPFAM" id="SSF53098">
    <property type="entry name" value="Ribonuclease H-like"/>
    <property type="match status" value="1"/>
</dbReference>
<dbReference type="GO" id="GO:0015074">
    <property type="term" value="P:DNA integration"/>
    <property type="evidence" value="ECO:0007669"/>
    <property type="project" value="InterPro"/>
</dbReference>
<dbReference type="Pfam" id="PF07727">
    <property type="entry name" value="RVT_2"/>
    <property type="match status" value="2"/>
</dbReference>
<organism evidence="5">
    <name type="scientific">Fagus sylvatica</name>
    <name type="common">Beechnut</name>
    <dbReference type="NCBI Taxonomy" id="28930"/>
    <lineage>
        <taxon>Eukaryota</taxon>
        <taxon>Viridiplantae</taxon>
        <taxon>Streptophyta</taxon>
        <taxon>Embryophyta</taxon>
        <taxon>Tracheophyta</taxon>
        <taxon>Spermatophyta</taxon>
        <taxon>Magnoliopsida</taxon>
        <taxon>eudicotyledons</taxon>
        <taxon>Gunneridae</taxon>
        <taxon>Pentapetalae</taxon>
        <taxon>rosids</taxon>
        <taxon>fabids</taxon>
        <taxon>Fagales</taxon>
        <taxon>Fagaceae</taxon>
        <taxon>Fagus</taxon>
    </lineage>
</organism>
<evidence type="ECO:0000256" key="3">
    <source>
        <dbReference type="SAM" id="MobiDB-lite"/>
    </source>
</evidence>